<accession>A0ABY4L8Z3</accession>
<dbReference type="SUPFAM" id="SSF53822">
    <property type="entry name" value="Periplasmic binding protein-like I"/>
    <property type="match status" value="1"/>
</dbReference>
<dbReference type="RefSeq" id="WP_248591255.1">
    <property type="nucleotide sequence ID" value="NZ_BAABEB010000011.1"/>
</dbReference>
<dbReference type="Proteomes" id="UP000832041">
    <property type="component" value="Chromosome"/>
</dbReference>
<gene>
    <name evidence="1" type="ORF">FOF52_18810</name>
</gene>
<name>A0ABY4L8Z3_THEAE</name>
<evidence type="ECO:0000313" key="1">
    <source>
        <dbReference type="EMBL" id="UPT22743.1"/>
    </source>
</evidence>
<dbReference type="Gene3D" id="3.40.50.2300">
    <property type="match status" value="2"/>
</dbReference>
<dbReference type="CDD" id="cd06268">
    <property type="entry name" value="PBP1_ABC_transporter_LIVBP-like"/>
    <property type="match status" value="1"/>
</dbReference>
<sequence length="733" mass="81546">MLLLLVLVLVRTLLHLGLSRPWRPYRWLVRQPYLPEGVPDPRHHRAVTQHVGETYRRLRIAHAEGNRRAWHDQARTLRLLLVNAVLEDLAEVYPEHRYRTGFHRPALVADRYATRWRGGGDSPERDADLVRLIERVRAEQYAPDPLVVVEVVADPAPSAGRETGSAARELTAWADRRRRVARLGPSRTVSVDIGPDAVERARRRGQVRGAERTEPATAQRWRDAAAAAGVGMAALLLVGTVVVLDLKKENKCWRPLLTDPGVFSAKGEGGKRDCVGYTDGSFVFHEDLEAAQKQIEEQNDEILDKKQPYVTVVYFGQLSVSDPQKTNSRLAGVQGELRGLAMRQWEHNKKAADKGVPRIRLLIANAGPGWRHWEEVVKRIVPRMRAENIVAAVGFGQSLTTTRKTIRELSRYALPMVSSTATFDEIAYLKNEIPSDFFFPVAPSNTRLASQAAAWARGSVFGEDIETALAVAYTNDSELYGKDLADKFMKQFNVGHSSAGTELLTKSGSEGDVISYKDDGSSLERAVEQVCANRPDLVYYAGRSADFESFLDGLKNDSRCDGKVTVLGNDDIAQYVVKEADELKRHNVSVYYTPLAMEGAVEDRDDFYTELWDNLGDDEKDGLSAAHAAMAYDALTVVSTAFAKVSPPPTGAKWPVEPRMLLLPKIQEIENLAGVSGELSFSAEGRWYDDKLVQLVRVDEEGKPHLEETCGWITDGQKGLGQDCLPLREEGTE</sequence>
<organism evidence="1 2">
    <name type="scientific">Thermobifida alba</name>
    <name type="common">Thermomonospora alba</name>
    <dbReference type="NCBI Taxonomy" id="53522"/>
    <lineage>
        <taxon>Bacteria</taxon>
        <taxon>Bacillati</taxon>
        <taxon>Actinomycetota</taxon>
        <taxon>Actinomycetes</taxon>
        <taxon>Streptosporangiales</taxon>
        <taxon>Nocardiopsidaceae</taxon>
        <taxon>Thermobifida</taxon>
    </lineage>
</organism>
<evidence type="ECO:0008006" key="3">
    <source>
        <dbReference type="Google" id="ProtNLM"/>
    </source>
</evidence>
<dbReference type="InterPro" id="IPR028082">
    <property type="entry name" value="Peripla_BP_I"/>
</dbReference>
<keyword evidence="2" id="KW-1185">Reference proteome</keyword>
<dbReference type="EMBL" id="CP051627">
    <property type="protein sequence ID" value="UPT22743.1"/>
    <property type="molecule type" value="Genomic_DNA"/>
</dbReference>
<protein>
    <recommendedName>
        <fullName evidence="3">ABC transporter substrate-binding protein</fullName>
    </recommendedName>
</protein>
<evidence type="ECO:0000313" key="2">
    <source>
        <dbReference type="Proteomes" id="UP000832041"/>
    </source>
</evidence>
<proteinExistence type="predicted"/>
<reference evidence="1 2" key="1">
    <citation type="submission" date="2020-04" db="EMBL/GenBank/DDBJ databases">
        <title>Thermobifida alba genome sequencing and assembly.</title>
        <authorList>
            <person name="Luzics S."/>
            <person name="Horvath B."/>
            <person name="Nagy I."/>
            <person name="Toth A."/>
            <person name="Nagy I."/>
            <person name="Kukolya J."/>
        </authorList>
    </citation>
    <scope>NUCLEOTIDE SEQUENCE [LARGE SCALE GENOMIC DNA]</scope>
    <source>
        <strain evidence="1 2">DSM 43795</strain>
    </source>
</reference>